<organism evidence="2 3">
    <name type="scientific">Cloeon dipterum</name>
    <dbReference type="NCBI Taxonomy" id="197152"/>
    <lineage>
        <taxon>Eukaryota</taxon>
        <taxon>Metazoa</taxon>
        <taxon>Ecdysozoa</taxon>
        <taxon>Arthropoda</taxon>
        <taxon>Hexapoda</taxon>
        <taxon>Insecta</taxon>
        <taxon>Pterygota</taxon>
        <taxon>Palaeoptera</taxon>
        <taxon>Ephemeroptera</taxon>
        <taxon>Pisciforma</taxon>
        <taxon>Baetidae</taxon>
        <taxon>Cloeon</taxon>
    </lineage>
</organism>
<evidence type="ECO:0000313" key="3">
    <source>
        <dbReference type="Proteomes" id="UP000494165"/>
    </source>
</evidence>
<protein>
    <recommendedName>
        <fullName evidence="4">Transferrin-like domain-containing protein</fullName>
    </recommendedName>
</protein>
<comment type="caution">
    <text evidence="2">The sequence shown here is derived from an EMBL/GenBank/DDBJ whole genome shotgun (WGS) entry which is preliminary data.</text>
</comment>
<gene>
    <name evidence="2" type="ORF">CLODIP_2_CD07199</name>
</gene>
<feature type="signal peptide" evidence="1">
    <location>
        <begin position="1"/>
        <end position="21"/>
    </location>
</feature>
<keyword evidence="1" id="KW-0732">Signal</keyword>
<keyword evidence="3" id="KW-1185">Reference proteome</keyword>
<dbReference type="Proteomes" id="UP000494165">
    <property type="component" value="Unassembled WGS sequence"/>
</dbReference>
<dbReference type="AlphaFoldDB" id="A0A8S1CLL8"/>
<accession>A0A8S1CLL8</accession>
<evidence type="ECO:0000256" key="1">
    <source>
        <dbReference type="SAM" id="SignalP"/>
    </source>
</evidence>
<evidence type="ECO:0000313" key="2">
    <source>
        <dbReference type="EMBL" id="CAB3368583.1"/>
    </source>
</evidence>
<name>A0A8S1CLL8_9INSE</name>
<reference evidence="2 3" key="1">
    <citation type="submission" date="2020-04" db="EMBL/GenBank/DDBJ databases">
        <authorList>
            <person name="Alioto T."/>
            <person name="Alioto T."/>
            <person name="Gomez Garrido J."/>
        </authorList>
    </citation>
    <scope>NUCLEOTIDE SEQUENCE [LARGE SCALE GENOMIC DNA]</scope>
</reference>
<sequence length="256" mass="28896">MARLCGWLFYVMMAVVHLSFASFAHQREKRQSRPTVDCSRQKFKTHDSNCCPNSGNNIFLDTHLTACNPRRDRNLVKWANNYMLNSLQSFRKNNIVDISDPRITNKICGAADFLNCVYESNGLLLSNGSINLAATIDHFSSLQNDDFWKATLISGGTNFESLVEKYLPMEVKYITCPGIKSGVQPRNVSAVAFLWTQIVNGAFITQCPESSTANRCKVATDIFIVCIKHVERYLLGRQDSKELKTVFDAFNSKAEK</sequence>
<evidence type="ECO:0008006" key="4">
    <source>
        <dbReference type="Google" id="ProtNLM"/>
    </source>
</evidence>
<feature type="chain" id="PRO_5035919372" description="Transferrin-like domain-containing protein" evidence="1">
    <location>
        <begin position="22"/>
        <end position="256"/>
    </location>
</feature>
<dbReference type="EMBL" id="CADEPI010000038">
    <property type="protein sequence ID" value="CAB3368583.1"/>
    <property type="molecule type" value="Genomic_DNA"/>
</dbReference>
<proteinExistence type="predicted"/>